<keyword evidence="7" id="KW-0966">Cell projection</keyword>
<evidence type="ECO:0000256" key="3">
    <source>
        <dbReference type="ARBA" id="ARBA00022490"/>
    </source>
</evidence>
<evidence type="ECO:0000256" key="6">
    <source>
        <dbReference type="PIRNR" id="PIRNR039090"/>
    </source>
</evidence>
<dbReference type="PANTHER" id="PTHR34773">
    <property type="entry name" value="FLAGELLAR SECRETION CHAPERONE FLIS"/>
    <property type="match status" value="1"/>
</dbReference>
<accession>A0A1G5F0W1</accession>
<evidence type="ECO:0000313" key="7">
    <source>
        <dbReference type="EMBL" id="SCY32842.1"/>
    </source>
</evidence>
<protein>
    <recommendedName>
        <fullName evidence="6">Flagellar secretion chaperone FliS</fullName>
    </recommendedName>
</protein>
<keyword evidence="3 6" id="KW-0963">Cytoplasm</keyword>
<dbReference type="GO" id="GO:0005829">
    <property type="term" value="C:cytosol"/>
    <property type="evidence" value="ECO:0007669"/>
    <property type="project" value="UniProtKB-SubCell"/>
</dbReference>
<dbReference type="Pfam" id="PF02561">
    <property type="entry name" value="FliS"/>
    <property type="match status" value="1"/>
</dbReference>
<dbReference type="CDD" id="cd16098">
    <property type="entry name" value="FliS"/>
    <property type="match status" value="1"/>
</dbReference>
<keyword evidence="7" id="KW-0282">Flagellum</keyword>
<dbReference type="Proteomes" id="UP000198870">
    <property type="component" value="Unassembled WGS sequence"/>
</dbReference>
<comment type="subcellular location">
    <subcellularLocation>
        <location evidence="1 6">Cytoplasm</location>
        <location evidence="1 6">Cytosol</location>
    </subcellularLocation>
</comment>
<organism evidence="7 8">
    <name type="scientific">Desulfoluna spongiiphila</name>
    <dbReference type="NCBI Taxonomy" id="419481"/>
    <lineage>
        <taxon>Bacteria</taxon>
        <taxon>Pseudomonadati</taxon>
        <taxon>Thermodesulfobacteriota</taxon>
        <taxon>Desulfobacteria</taxon>
        <taxon>Desulfobacterales</taxon>
        <taxon>Desulfolunaceae</taxon>
        <taxon>Desulfoluna</taxon>
    </lineage>
</organism>
<evidence type="ECO:0000256" key="2">
    <source>
        <dbReference type="ARBA" id="ARBA00008787"/>
    </source>
</evidence>
<keyword evidence="4 6" id="KW-1005">Bacterial flagellum biogenesis</keyword>
<sequence length="145" mass="16104">MTPMTYSAYAASAAREDLPQDRILVMLYEGAIKFIHLAVRGIDEKRPALKGEYISKVLAILTELSAALDMERGGEIAENLAALYDYMVRRLTEANIKNDTAALREVETLIVSLKEGFAEASRIRRQSSVRQPEKPRESCGVCVAI</sequence>
<dbReference type="GO" id="GO:0071973">
    <property type="term" value="P:bacterial-type flagellum-dependent cell motility"/>
    <property type="evidence" value="ECO:0007669"/>
    <property type="project" value="TreeGrafter"/>
</dbReference>
<dbReference type="STRING" id="419481.SAMN05216233_10755"/>
<dbReference type="InterPro" id="IPR003713">
    <property type="entry name" value="FliS"/>
</dbReference>
<keyword evidence="5" id="KW-0143">Chaperone</keyword>
<dbReference type="OrthoDB" id="5343669at2"/>
<name>A0A1G5F0W1_9BACT</name>
<dbReference type="AlphaFoldDB" id="A0A1G5F0W1"/>
<dbReference type="PANTHER" id="PTHR34773:SF1">
    <property type="entry name" value="FLAGELLAR SECRETION CHAPERONE FLIS"/>
    <property type="match status" value="1"/>
</dbReference>
<keyword evidence="7" id="KW-0969">Cilium</keyword>
<comment type="similarity">
    <text evidence="2 6">Belongs to the FliS family.</text>
</comment>
<dbReference type="Gene3D" id="1.20.120.340">
    <property type="entry name" value="Flagellar protein FliS"/>
    <property type="match status" value="1"/>
</dbReference>
<dbReference type="RefSeq" id="WP_092210705.1">
    <property type="nucleotide sequence ID" value="NZ_FMUX01000007.1"/>
</dbReference>
<dbReference type="PIRSF" id="PIRSF039090">
    <property type="entry name" value="Flis"/>
    <property type="match status" value="1"/>
</dbReference>
<dbReference type="InterPro" id="IPR036584">
    <property type="entry name" value="FliS_sf"/>
</dbReference>
<keyword evidence="8" id="KW-1185">Reference proteome</keyword>
<evidence type="ECO:0000256" key="4">
    <source>
        <dbReference type="ARBA" id="ARBA00022795"/>
    </source>
</evidence>
<dbReference type="GO" id="GO:0044780">
    <property type="term" value="P:bacterial-type flagellum assembly"/>
    <property type="evidence" value="ECO:0007669"/>
    <property type="project" value="InterPro"/>
</dbReference>
<evidence type="ECO:0000313" key="8">
    <source>
        <dbReference type="Proteomes" id="UP000198870"/>
    </source>
</evidence>
<reference evidence="7 8" key="1">
    <citation type="submission" date="2016-10" db="EMBL/GenBank/DDBJ databases">
        <authorList>
            <person name="de Groot N.N."/>
        </authorList>
    </citation>
    <scope>NUCLEOTIDE SEQUENCE [LARGE SCALE GENOMIC DNA]</scope>
    <source>
        <strain evidence="7 8">AA1</strain>
    </source>
</reference>
<gene>
    <name evidence="7" type="ORF">SAMN05216233_10755</name>
</gene>
<evidence type="ECO:0000256" key="5">
    <source>
        <dbReference type="ARBA" id="ARBA00023186"/>
    </source>
</evidence>
<dbReference type="EMBL" id="FMUX01000007">
    <property type="protein sequence ID" value="SCY32842.1"/>
    <property type="molecule type" value="Genomic_DNA"/>
</dbReference>
<dbReference type="NCBIfam" id="TIGR00208">
    <property type="entry name" value="fliS"/>
    <property type="match status" value="1"/>
</dbReference>
<dbReference type="SUPFAM" id="SSF101116">
    <property type="entry name" value="Flagellar export chaperone FliS"/>
    <property type="match status" value="1"/>
</dbReference>
<evidence type="ECO:0000256" key="1">
    <source>
        <dbReference type="ARBA" id="ARBA00004514"/>
    </source>
</evidence>
<proteinExistence type="inferred from homology"/>